<dbReference type="PANTHER" id="PTHR31635">
    <property type="entry name" value="REVERSE TRANSCRIPTASE DOMAIN-CONTAINING PROTEIN-RELATED"/>
    <property type="match status" value="1"/>
</dbReference>
<evidence type="ECO:0000313" key="1">
    <source>
        <dbReference type="EMBL" id="KAL3691969.1"/>
    </source>
</evidence>
<accession>A0ABD3HRL1</accession>
<proteinExistence type="predicted"/>
<name>A0ABD3HRL1_9MARC</name>
<dbReference type="AlphaFoldDB" id="A0ABD3HRL1"/>
<protein>
    <recommendedName>
        <fullName evidence="3">Reverse transcriptase domain-containing protein</fullName>
    </recommendedName>
</protein>
<dbReference type="PANTHER" id="PTHR31635:SF196">
    <property type="entry name" value="REVERSE TRANSCRIPTASE DOMAIN-CONTAINING PROTEIN-RELATED"/>
    <property type="match status" value="1"/>
</dbReference>
<keyword evidence="2" id="KW-1185">Reference proteome</keyword>
<organism evidence="1 2">
    <name type="scientific">Riccia sorocarpa</name>
    <dbReference type="NCBI Taxonomy" id="122646"/>
    <lineage>
        <taxon>Eukaryota</taxon>
        <taxon>Viridiplantae</taxon>
        <taxon>Streptophyta</taxon>
        <taxon>Embryophyta</taxon>
        <taxon>Marchantiophyta</taxon>
        <taxon>Marchantiopsida</taxon>
        <taxon>Marchantiidae</taxon>
        <taxon>Marchantiales</taxon>
        <taxon>Ricciaceae</taxon>
        <taxon>Riccia</taxon>
    </lineage>
</organism>
<evidence type="ECO:0000313" key="2">
    <source>
        <dbReference type="Proteomes" id="UP001633002"/>
    </source>
</evidence>
<dbReference type="Proteomes" id="UP001633002">
    <property type="component" value="Unassembled WGS sequence"/>
</dbReference>
<gene>
    <name evidence="1" type="ORF">R1sor_005620</name>
</gene>
<reference evidence="1 2" key="1">
    <citation type="submission" date="2024-09" db="EMBL/GenBank/DDBJ databases">
        <title>Chromosome-scale assembly of Riccia sorocarpa.</title>
        <authorList>
            <person name="Paukszto L."/>
        </authorList>
    </citation>
    <scope>NUCLEOTIDE SEQUENCE [LARGE SCALE GENOMIC DNA]</scope>
    <source>
        <strain evidence="1">LP-2024</strain>
        <tissue evidence="1">Aerial parts of the thallus</tissue>
    </source>
</reference>
<evidence type="ECO:0008006" key="3">
    <source>
        <dbReference type="Google" id="ProtNLM"/>
    </source>
</evidence>
<comment type="caution">
    <text evidence="1">The sequence shown here is derived from an EMBL/GenBank/DDBJ whole genome shotgun (WGS) entry which is preliminary data.</text>
</comment>
<sequence length="1038" mass="118093">MSAWKERDPKKPYYALAESREVDKEVVANWHGVPIAAQPLVISLPRELTDSLFTDTYNGRLVLSFQGKLNEPEALEWLQEYNDRHGPLLEYERPLRNLLHLAKVTGDNPAETHKKLLEDEAHELQKAKWVETLIQNRWNAEGDRCTKTFFSALKARKEKITVQDLKTDDGTVLTEEHHKAEWAEHFFAKLLQQAPEGAAEHTATESILAFCSTRVSTSHRELLEKEYSLQELHKAALELGKNKAPGPDSLPVEFFLIFWNTVAPALLRLAKKGLQNGRLPPDFTAGDIILLPKDGDQSLLQNKRPITLLNAGYKVVAKLLQNRMAPVLQSIITWEQNAFMQGRNLHATVFLCNQAVWEAKSNSLDTALLKVLKGIYLPQADTPYIQGHFADDTHLLLAAQPQNLLNAKTAISVFGMASGLQVQWTKSLATWISPVPRLQWTDKLQWKWTLDHKEHRMLGFLFTEALDQQATFNRCLQKIDKVLLEKRFTSQSIQGRITIANHIIYGFIWFLLPLWAGDRNQLDSIDKKIVKFVWGGANTTPRQRINSKVLTLPKAMGGLGLLAAQQQVSAFAATTVTWAFTPGMPHPLKLLIRAAFNHLAQQKWGTSTEAAVLHTKKCTLDVGSPTMGFLLSAWAKAATLLVHISDTNGRIKDLREIDVTLSLNRRVSAAYQKIKNSVPDFQGAQRKLKVRTAFYRRNGGADLTCFELRINSPPQTLQNIEATAIVNTFRIAEGGRLIKADTTPITIGHGWDKVTAVPTARRKRGHQQLVLAEPNSLEAAMAKWQWCNSNDFYFPSNKLIRQELAPDKNAAVKRMNKWKQIIPFKEKDARRWERIWTPQRPARQSSFLWLITYRAIATNQWRFPAAPRADASTWCTRCDTDRTEDIPHLLWTCHTSKLIWEWAFQILHRAFPLLHGWKPRMAHALIAEPLPKNYAPAAKWWELWRGLVLWAIWKGRNEHSHQRTPFSIPAIQAIIWEEMRTAIESKWLQHKARSKANRGEKTPAEVLAEDKKFMATWAVPTLDFKITGPALAGSIRPP</sequence>
<dbReference type="EMBL" id="JBJQOH010000003">
    <property type="protein sequence ID" value="KAL3691969.1"/>
    <property type="molecule type" value="Genomic_DNA"/>
</dbReference>